<evidence type="ECO:0000313" key="2">
    <source>
        <dbReference type="Proteomes" id="UP001056610"/>
    </source>
</evidence>
<dbReference type="RefSeq" id="WP_219070872.1">
    <property type="nucleotide sequence ID" value="NZ_CAJUXY010000139.1"/>
</dbReference>
<accession>A0ABY4QPN1</accession>
<evidence type="ECO:0000313" key="1">
    <source>
        <dbReference type="EMBL" id="UQX12263.1"/>
    </source>
</evidence>
<reference evidence="1" key="1">
    <citation type="submission" date="2022-05" db="EMBL/GenBank/DDBJ databases">
        <title>A methanotrophic Mycobacterium dominates a cave microbial ecosystem.</title>
        <authorList>
            <person name="Van Spanning R.J.M."/>
            <person name="Guan Q."/>
            <person name="Melkonian C."/>
            <person name="Gallant J."/>
            <person name="Polerecky L."/>
            <person name="Flot J.-F."/>
            <person name="Brandt B.W."/>
            <person name="Braster M."/>
            <person name="Iturbe Espinoza P."/>
            <person name="Aerts J."/>
            <person name="Meima-Franke M."/>
            <person name="Piersma S.R."/>
            <person name="Bunduc C."/>
            <person name="Ummels R."/>
            <person name="Pain A."/>
            <person name="Fleming E.J."/>
            <person name="van der Wel N."/>
            <person name="Gherman V.D."/>
            <person name="Sarbu S.M."/>
            <person name="Bodelier P.L.E."/>
            <person name="Bitter W."/>
        </authorList>
    </citation>
    <scope>NUCLEOTIDE SEQUENCE</scope>
    <source>
        <strain evidence="1">Sulfur Cave</strain>
    </source>
</reference>
<gene>
    <name evidence="1" type="ORF">M5I08_08290</name>
</gene>
<dbReference type="Proteomes" id="UP001056610">
    <property type="component" value="Chromosome"/>
</dbReference>
<protein>
    <recommendedName>
        <fullName evidence="3">PE domain-containing protein</fullName>
    </recommendedName>
</protein>
<sequence length="184" mass="18202">MTAPVLSDALTLFDDTITTSVTAAQLLVNTAAPGAVQSGIDFAALGSALLDFGQVGGDVGNVFAQDFQAVINEALTAGILASSIVADIETAISTAATIAAAAGGAAAAAVPTVSSVLAQVQEQITTNATYLNTVFQNAKGQPASNLPAGLEAQVLGGQIVFQQDIEVFSLGACEFVVTGVSGVS</sequence>
<keyword evidence="2" id="KW-1185">Reference proteome</keyword>
<name>A0ABY4QPN1_9MYCO</name>
<evidence type="ECO:0008006" key="3">
    <source>
        <dbReference type="Google" id="ProtNLM"/>
    </source>
</evidence>
<proteinExistence type="predicted"/>
<dbReference type="EMBL" id="CP097320">
    <property type="protein sequence ID" value="UQX12263.1"/>
    <property type="molecule type" value="Genomic_DNA"/>
</dbReference>
<organism evidence="1 2">
    <name type="scientific">Candidatus Mycobacterium methanotrophicum</name>
    <dbReference type="NCBI Taxonomy" id="2943498"/>
    <lineage>
        <taxon>Bacteria</taxon>
        <taxon>Bacillati</taxon>
        <taxon>Actinomycetota</taxon>
        <taxon>Actinomycetes</taxon>
        <taxon>Mycobacteriales</taxon>
        <taxon>Mycobacteriaceae</taxon>
        <taxon>Mycobacterium</taxon>
    </lineage>
</organism>